<organism evidence="1 2">
    <name type="scientific">Dryococelus australis</name>
    <dbReference type="NCBI Taxonomy" id="614101"/>
    <lineage>
        <taxon>Eukaryota</taxon>
        <taxon>Metazoa</taxon>
        <taxon>Ecdysozoa</taxon>
        <taxon>Arthropoda</taxon>
        <taxon>Hexapoda</taxon>
        <taxon>Insecta</taxon>
        <taxon>Pterygota</taxon>
        <taxon>Neoptera</taxon>
        <taxon>Polyneoptera</taxon>
        <taxon>Phasmatodea</taxon>
        <taxon>Verophasmatodea</taxon>
        <taxon>Anareolatae</taxon>
        <taxon>Phasmatidae</taxon>
        <taxon>Eurycanthinae</taxon>
        <taxon>Dryococelus</taxon>
    </lineage>
</organism>
<dbReference type="Proteomes" id="UP001159363">
    <property type="component" value="Chromosome 6"/>
</dbReference>
<reference evidence="1 2" key="1">
    <citation type="submission" date="2023-02" db="EMBL/GenBank/DDBJ databases">
        <title>LHISI_Scaffold_Assembly.</title>
        <authorList>
            <person name="Stuart O.P."/>
            <person name="Cleave R."/>
            <person name="Magrath M.J.L."/>
            <person name="Mikheyev A.S."/>
        </authorList>
    </citation>
    <scope>NUCLEOTIDE SEQUENCE [LARGE SCALE GENOMIC DNA]</scope>
    <source>
        <strain evidence="1">Daus_M_001</strain>
        <tissue evidence="1">Leg muscle</tissue>
    </source>
</reference>
<evidence type="ECO:0000313" key="1">
    <source>
        <dbReference type="EMBL" id="KAJ8879547.1"/>
    </source>
</evidence>
<keyword evidence="2" id="KW-1185">Reference proteome</keyword>
<gene>
    <name evidence="1" type="ORF">PR048_020155</name>
</gene>
<name>A0ABQ9H5I3_9NEOP</name>
<comment type="caution">
    <text evidence="1">The sequence shown here is derived from an EMBL/GenBank/DDBJ whole genome shotgun (WGS) entry which is preliminary data.</text>
</comment>
<dbReference type="EMBL" id="JARBHB010000007">
    <property type="protein sequence ID" value="KAJ8879547.1"/>
    <property type="molecule type" value="Genomic_DNA"/>
</dbReference>
<evidence type="ECO:0000313" key="2">
    <source>
        <dbReference type="Proteomes" id="UP001159363"/>
    </source>
</evidence>
<proteinExistence type="predicted"/>
<sequence>MLGFEMRIYKASKMHKSLRPVIIFPMNVIHINCNSANDCYINGKTMNTMHKFAPMAPPGYKLVEVPKSIDYVPVIAKNAHEVAISNVDQEDKGRNHFVLALEMMGFSFARRTVHKVESSTKPEASRARDTNMLTRANELFLHSQGLKVNIHGRRQSTEYIQAGRI</sequence>
<accession>A0ABQ9H5I3</accession>
<protein>
    <submittedName>
        <fullName evidence="1">Uncharacterized protein</fullName>
    </submittedName>
</protein>